<organism evidence="3 4">
    <name type="scientific">Brevibacterium spongiae</name>
    <dbReference type="NCBI Taxonomy" id="2909672"/>
    <lineage>
        <taxon>Bacteria</taxon>
        <taxon>Bacillati</taxon>
        <taxon>Actinomycetota</taxon>
        <taxon>Actinomycetes</taxon>
        <taxon>Micrococcales</taxon>
        <taxon>Brevibacteriaceae</taxon>
        <taxon>Brevibacterium</taxon>
    </lineage>
</organism>
<feature type="transmembrane region" description="Helical" evidence="2">
    <location>
        <begin position="89"/>
        <end position="111"/>
    </location>
</feature>
<keyword evidence="4" id="KW-1185">Reference proteome</keyword>
<keyword evidence="2" id="KW-0812">Transmembrane</keyword>
<keyword evidence="2" id="KW-1133">Transmembrane helix</keyword>
<feature type="transmembrane region" description="Helical" evidence="2">
    <location>
        <begin position="21"/>
        <end position="41"/>
    </location>
</feature>
<evidence type="ECO:0008006" key="5">
    <source>
        <dbReference type="Google" id="ProtNLM"/>
    </source>
</evidence>
<dbReference type="EMBL" id="CP093443">
    <property type="protein sequence ID" value="UVI35448.1"/>
    <property type="molecule type" value="Genomic_DNA"/>
</dbReference>
<name>A0ABY5SQK5_9MICO</name>
<dbReference type="RefSeq" id="WP_265418076.1">
    <property type="nucleotide sequence ID" value="NZ_CP093443.1"/>
</dbReference>
<evidence type="ECO:0000313" key="4">
    <source>
        <dbReference type="Proteomes" id="UP001064879"/>
    </source>
</evidence>
<feature type="compositionally biased region" description="Basic and acidic residues" evidence="1">
    <location>
        <begin position="229"/>
        <end position="238"/>
    </location>
</feature>
<proteinExistence type="predicted"/>
<reference evidence="3" key="1">
    <citation type="submission" date="2022-03" db="EMBL/GenBank/DDBJ databases">
        <title>Brevibacterium spongiae sp. nov., isolated from marine sponge.</title>
        <authorList>
            <person name="Li Z."/>
            <person name="Zhang M."/>
        </authorList>
    </citation>
    <scope>NUCLEOTIDE SEQUENCE</scope>
    <source>
        <strain evidence="3">WHS-Z9</strain>
    </source>
</reference>
<accession>A0ABY5SQK5</accession>
<feature type="transmembrane region" description="Helical" evidence="2">
    <location>
        <begin position="53"/>
        <end position="77"/>
    </location>
</feature>
<protein>
    <recommendedName>
        <fullName evidence="5">MFS transporter</fullName>
    </recommendedName>
</protein>
<evidence type="ECO:0000313" key="3">
    <source>
        <dbReference type="EMBL" id="UVI35448.1"/>
    </source>
</evidence>
<evidence type="ECO:0000256" key="2">
    <source>
        <dbReference type="SAM" id="Phobius"/>
    </source>
</evidence>
<dbReference type="Proteomes" id="UP001064879">
    <property type="component" value="Chromosome"/>
</dbReference>
<feature type="region of interest" description="Disordered" evidence="1">
    <location>
        <begin position="227"/>
        <end position="258"/>
    </location>
</feature>
<gene>
    <name evidence="3" type="ORF">L1F31_15190</name>
</gene>
<feature type="transmembrane region" description="Helical" evidence="2">
    <location>
        <begin position="117"/>
        <end position="137"/>
    </location>
</feature>
<evidence type="ECO:0000256" key="1">
    <source>
        <dbReference type="SAM" id="MobiDB-lite"/>
    </source>
</evidence>
<sequence>MSLQPLRISAGRKLSAGVAGILTMVTGLTFGSLLTALTFLPSGPAEPAGAKPFFIGLTFAAAIVSVLACHLLMRIALGRHRTGGSLTRFFRYQLATLGVGGGLGLGFLPAMAEAAPIWWVISIAAGLGLIAVSLLVFRKARYPILDRPPSPDIGLAEGSVVDYWSQPRSRAPDMTVVHFTDSTGHDRWVRHLVQQSPSLLGTRGQVHYDGHRPERVRRFAVTQQLFDLRPPREVRENPASRSPHVMPMPPDRRPPRPR</sequence>
<keyword evidence="2" id="KW-0472">Membrane</keyword>